<reference evidence="1 2" key="1">
    <citation type="submission" date="2015-09" db="EMBL/GenBank/DDBJ databases">
        <title>Sorangium comparison.</title>
        <authorList>
            <person name="Zaburannyi N."/>
            <person name="Bunk B."/>
            <person name="Overmann J."/>
            <person name="Mueller R."/>
        </authorList>
    </citation>
    <scope>NUCLEOTIDE SEQUENCE [LARGE SCALE GENOMIC DNA]</scope>
    <source>
        <strain evidence="1 2">So ce836</strain>
    </source>
</reference>
<evidence type="ECO:0000313" key="2">
    <source>
        <dbReference type="Proteomes" id="UP000295497"/>
    </source>
</evidence>
<protein>
    <submittedName>
        <fullName evidence="1">Uncharacterized protein</fullName>
    </submittedName>
</protein>
<dbReference type="AlphaFoldDB" id="A0A4P2QUX4"/>
<accession>A0A4P2QUX4</accession>
<dbReference type="EMBL" id="CP012672">
    <property type="protein sequence ID" value="AUX34145.1"/>
    <property type="molecule type" value="Genomic_DNA"/>
</dbReference>
<sequence length="555" mass="59829">MLALMRRERERAERAPSPLVRARILEAIPGLFPDTSGLTRAPRCSDELADESAAALRGDPLVFSRLLVARLRTARDPGALLPLVTRREERITAYELGPAEPGPAPPRSLVRSLALASLPAPWLMSHHPEGRQLLLERLRDGGDAREQLLLHGAAAALFQEAARGDPARAQGGAGPSLLRAWLPDLARRLEGPADPVSLELAIRRLADVGAYGARFGVGPEARALVDRILAARGELPLTRGIAGAARDLAEVARGALHDLDIPRRSAAPVDLPPPRRDRFRVFGDWLDAEPAGGKVAAADALARVRDLDGELATLRFNPSRCRVLEELGLWLPPDEASRRFDALVAPVFDGERVRLSTEALCRMRVALRLDGVDEARRVKLLLRLMSATPAQIGAPDTRGDEPRPALATPLDAASVAAEAARALARNLGWIDRHADLRAWLEAQALAPVPPGGPAAARWRLLQPAFERVVALHASGGPEARPEVARAILRGWMESVRAAEAQQRVSDAPMGEVVNARLRALGEHGQRAGLAEEVGAFLDERKSERAAVVASYLLSL</sequence>
<name>A0A4P2QUX4_SORCE</name>
<proteinExistence type="predicted"/>
<organism evidence="1 2">
    <name type="scientific">Sorangium cellulosum</name>
    <name type="common">Polyangium cellulosum</name>
    <dbReference type="NCBI Taxonomy" id="56"/>
    <lineage>
        <taxon>Bacteria</taxon>
        <taxon>Pseudomonadati</taxon>
        <taxon>Myxococcota</taxon>
        <taxon>Polyangia</taxon>
        <taxon>Polyangiales</taxon>
        <taxon>Polyangiaceae</taxon>
        <taxon>Sorangium</taxon>
    </lineage>
</organism>
<dbReference type="Proteomes" id="UP000295497">
    <property type="component" value="Chromosome"/>
</dbReference>
<evidence type="ECO:0000313" key="1">
    <source>
        <dbReference type="EMBL" id="AUX34145.1"/>
    </source>
</evidence>
<gene>
    <name evidence="1" type="ORF">SOCE836_063130</name>
</gene>